<dbReference type="PANTHER" id="PTHR43968:SF6">
    <property type="entry name" value="GLUTATHIONE S-TRANSFERASE OMEGA"/>
    <property type="match status" value="1"/>
</dbReference>
<dbReference type="Gene3D" id="3.40.30.10">
    <property type="entry name" value="Glutaredoxin"/>
    <property type="match status" value="1"/>
</dbReference>
<dbReference type="Pfam" id="PF00043">
    <property type="entry name" value="GST_C"/>
    <property type="match status" value="1"/>
</dbReference>
<dbReference type="SUPFAM" id="SSF47616">
    <property type="entry name" value="GST C-terminal domain-like"/>
    <property type="match status" value="1"/>
</dbReference>
<dbReference type="InterPro" id="IPR036282">
    <property type="entry name" value="Glutathione-S-Trfase_C_sf"/>
</dbReference>
<dbReference type="PROSITE" id="PS50405">
    <property type="entry name" value="GST_CTER"/>
    <property type="match status" value="1"/>
</dbReference>
<sequence>MIKLHGFSASNYYNVPKLALLEKGIEFEEVLSYTGVGPKYKPEYLDKSPLGKVPALETPEGFISESRAILEYIERAHPEPSLLPATPFGIAKVQELSQFIELYFELVARRLIPNLLGGTQPDPALLKEVEASLNKAVAALPKLSTFEQFAYGDQFTLADIGAILNLPIVRNVGKAFMDRDPLSEVPGLDAYCKRMEERPHVKKVRADAAENRPHFMAHLKELYGF</sequence>
<evidence type="ECO:0000259" key="2">
    <source>
        <dbReference type="PROSITE" id="PS50405"/>
    </source>
</evidence>
<evidence type="ECO:0000313" key="4">
    <source>
        <dbReference type="Proteomes" id="UP001595798"/>
    </source>
</evidence>
<dbReference type="SUPFAM" id="SSF52833">
    <property type="entry name" value="Thioredoxin-like"/>
    <property type="match status" value="1"/>
</dbReference>
<name>A0ABV8QDX3_9GAMM</name>
<comment type="caution">
    <text evidence="3">The sequence shown here is derived from an EMBL/GenBank/DDBJ whole genome shotgun (WGS) entry which is preliminary data.</text>
</comment>
<dbReference type="PANTHER" id="PTHR43968">
    <property type="match status" value="1"/>
</dbReference>
<feature type="domain" description="GST N-terminal" evidence="1">
    <location>
        <begin position="1"/>
        <end position="81"/>
    </location>
</feature>
<dbReference type="PROSITE" id="PS50404">
    <property type="entry name" value="GST_NTER"/>
    <property type="match status" value="1"/>
</dbReference>
<keyword evidence="4" id="KW-1185">Reference proteome</keyword>
<dbReference type="InterPro" id="IPR004046">
    <property type="entry name" value="GST_C"/>
</dbReference>
<proteinExistence type="predicted"/>
<dbReference type="Pfam" id="PF13417">
    <property type="entry name" value="GST_N_3"/>
    <property type="match status" value="1"/>
</dbReference>
<dbReference type="EMBL" id="JBHSDI010000009">
    <property type="protein sequence ID" value="MFC4258545.1"/>
    <property type="molecule type" value="Genomic_DNA"/>
</dbReference>
<evidence type="ECO:0000259" key="1">
    <source>
        <dbReference type="PROSITE" id="PS50404"/>
    </source>
</evidence>
<dbReference type="SFLD" id="SFLDG00358">
    <property type="entry name" value="Main_(cytGST)"/>
    <property type="match status" value="1"/>
</dbReference>
<dbReference type="InterPro" id="IPR010987">
    <property type="entry name" value="Glutathione-S-Trfase_C-like"/>
</dbReference>
<dbReference type="Gene3D" id="1.20.1050.10">
    <property type="match status" value="1"/>
</dbReference>
<evidence type="ECO:0000313" key="3">
    <source>
        <dbReference type="EMBL" id="MFC4258545.1"/>
    </source>
</evidence>
<dbReference type="Proteomes" id="UP001595798">
    <property type="component" value="Unassembled WGS sequence"/>
</dbReference>
<protein>
    <submittedName>
        <fullName evidence="3">Glutathione S-transferase family protein</fullName>
    </submittedName>
</protein>
<dbReference type="InterPro" id="IPR004045">
    <property type="entry name" value="Glutathione_S-Trfase_N"/>
</dbReference>
<accession>A0ABV8QDX3</accession>
<gene>
    <name evidence="3" type="ORF">ACFOZ5_05780</name>
</gene>
<dbReference type="RefSeq" id="WP_379886073.1">
    <property type="nucleotide sequence ID" value="NZ_JBHSDI010000009.1"/>
</dbReference>
<organism evidence="3 4">
    <name type="scientific">Marinobacter lacisalsi</name>
    <dbReference type="NCBI Taxonomy" id="475979"/>
    <lineage>
        <taxon>Bacteria</taxon>
        <taxon>Pseudomonadati</taxon>
        <taxon>Pseudomonadota</taxon>
        <taxon>Gammaproteobacteria</taxon>
        <taxon>Pseudomonadales</taxon>
        <taxon>Marinobacteraceae</taxon>
        <taxon>Marinobacter</taxon>
    </lineage>
</organism>
<dbReference type="CDD" id="cd00570">
    <property type="entry name" value="GST_N_family"/>
    <property type="match status" value="1"/>
</dbReference>
<dbReference type="SFLD" id="SFLDS00019">
    <property type="entry name" value="Glutathione_Transferase_(cytos"/>
    <property type="match status" value="1"/>
</dbReference>
<dbReference type="InterPro" id="IPR050983">
    <property type="entry name" value="GST_Omega/HSP26"/>
</dbReference>
<reference evidence="4" key="1">
    <citation type="journal article" date="2019" name="Int. J. Syst. Evol. Microbiol.">
        <title>The Global Catalogue of Microorganisms (GCM) 10K type strain sequencing project: providing services to taxonomists for standard genome sequencing and annotation.</title>
        <authorList>
            <consortium name="The Broad Institute Genomics Platform"/>
            <consortium name="The Broad Institute Genome Sequencing Center for Infectious Disease"/>
            <person name="Wu L."/>
            <person name="Ma J."/>
        </authorList>
    </citation>
    <scope>NUCLEOTIDE SEQUENCE [LARGE SCALE GENOMIC DNA]</scope>
    <source>
        <strain evidence="4">CECT 7297</strain>
    </source>
</reference>
<feature type="domain" description="GST C-terminal" evidence="2">
    <location>
        <begin position="86"/>
        <end position="215"/>
    </location>
</feature>
<dbReference type="InterPro" id="IPR036249">
    <property type="entry name" value="Thioredoxin-like_sf"/>
</dbReference>
<dbReference type="InterPro" id="IPR040079">
    <property type="entry name" value="Glutathione_S-Trfase"/>
</dbReference>